<reference evidence="3" key="1">
    <citation type="submission" date="2021-02" db="EMBL/GenBank/DDBJ databases">
        <authorList>
            <person name="Nowell W R."/>
        </authorList>
    </citation>
    <scope>NUCLEOTIDE SEQUENCE</scope>
</reference>
<dbReference type="Proteomes" id="UP000663889">
    <property type="component" value="Unassembled WGS sequence"/>
</dbReference>
<dbReference type="AlphaFoldDB" id="A0A815FKD1"/>
<dbReference type="EMBL" id="CAJNOH010000208">
    <property type="protein sequence ID" value="CAF0945645.1"/>
    <property type="molecule type" value="Genomic_DNA"/>
</dbReference>
<accession>A0A815FKD1</accession>
<keyword evidence="5" id="KW-1185">Reference proteome</keyword>
<evidence type="ECO:0000313" key="4">
    <source>
        <dbReference type="EMBL" id="CAF3950740.1"/>
    </source>
</evidence>
<dbReference type="Proteomes" id="UP000663854">
    <property type="component" value="Unassembled WGS sequence"/>
</dbReference>
<dbReference type="EMBL" id="CAJNOL010001278">
    <property type="protein sequence ID" value="CAF1327955.1"/>
    <property type="molecule type" value="Genomic_DNA"/>
</dbReference>
<protein>
    <submittedName>
        <fullName evidence="3">Uncharacterized protein</fullName>
    </submittedName>
</protein>
<dbReference type="Proteomes" id="UP000663874">
    <property type="component" value="Unassembled WGS sequence"/>
</dbReference>
<dbReference type="EMBL" id="CAJNOU010001069">
    <property type="protein sequence ID" value="CAF1145398.1"/>
    <property type="molecule type" value="Genomic_DNA"/>
</dbReference>
<evidence type="ECO:0000313" key="3">
    <source>
        <dbReference type="EMBL" id="CAF1327955.1"/>
    </source>
</evidence>
<evidence type="ECO:0000313" key="5">
    <source>
        <dbReference type="Proteomes" id="UP000663870"/>
    </source>
</evidence>
<organism evidence="3 5">
    <name type="scientific">Rotaria sordida</name>
    <dbReference type="NCBI Taxonomy" id="392033"/>
    <lineage>
        <taxon>Eukaryota</taxon>
        <taxon>Metazoa</taxon>
        <taxon>Spiralia</taxon>
        <taxon>Gnathifera</taxon>
        <taxon>Rotifera</taxon>
        <taxon>Eurotatoria</taxon>
        <taxon>Bdelloidea</taxon>
        <taxon>Philodinida</taxon>
        <taxon>Philodinidae</taxon>
        <taxon>Rotaria</taxon>
    </lineage>
</organism>
<dbReference type="Proteomes" id="UP000663870">
    <property type="component" value="Unassembled WGS sequence"/>
</dbReference>
<evidence type="ECO:0000313" key="1">
    <source>
        <dbReference type="EMBL" id="CAF0945645.1"/>
    </source>
</evidence>
<sequence>MYYLDCVCTLIEYDESNLNRLRDFRNYDDLTGIEVRLLYITCVALDPDDLIGKIMFEDRDGKMCGKSLNRMYDLGEVQRSLLVLNSIAVAGRTRRVKKIMAYKPRWLYQYYTQPIAQLTAIYERQRQQQAVRELLNTCTIS</sequence>
<proteinExistence type="predicted"/>
<dbReference type="EMBL" id="CAJOBE010004865">
    <property type="protein sequence ID" value="CAF3950740.1"/>
    <property type="molecule type" value="Genomic_DNA"/>
</dbReference>
<evidence type="ECO:0000313" key="2">
    <source>
        <dbReference type="EMBL" id="CAF1145398.1"/>
    </source>
</evidence>
<name>A0A815FKD1_9BILA</name>
<comment type="caution">
    <text evidence="3">The sequence shown here is derived from an EMBL/GenBank/DDBJ whole genome shotgun (WGS) entry which is preliminary data.</text>
</comment>
<gene>
    <name evidence="4" type="ORF">FNK824_LOCUS23207</name>
    <name evidence="3" type="ORF">JXQ802_LOCUS30904</name>
    <name evidence="1" type="ORF">PYM288_LOCUS11837</name>
    <name evidence="2" type="ORF">SEV965_LOCUS18156</name>
</gene>